<gene>
    <name evidence="20" type="primary">ND4</name>
</gene>
<reference evidence="20" key="2">
    <citation type="journal article" date="2020" name="Int. J. Biol. Macromol.">
        <title>Evolutionary insights into bot flies (Insecta: Diptera: Oestridae) from comparative analysis of the mitochondrial genomes.</title>
        <authorList>
            <person name="Li X.Y."/>
            <person name="Yan L.P."/>
            <person name="Pape T."/>
            <person name="Gao Y.Y."/>
            <person name="Zhang D."/>
        </authorList>
    </citation>
    <scope>NUCLEOTIDE SEQUENCE</scope>
    <source>
        <tissue evidence="20">Muscle</tissue>
    </source>
</reference>
<keyword evidence="9" id="KW-1278">Translocase</keyword>
<feature type="transmembrane region" description="Helical" evidence="17">
    <location>
        <begin position="55"/>
        <end position="74"/>
    </location>
</feature>
<dbReference type="GO" id="GO:0042773">
    <property type="term" value="P:ATP synthesis coupled electron transport"/>
    <property type="evidence" value="ECO:0007669"/>
    <property type="project" value="InterPro"/>
</dbReference>
<keyword evidence="15 17" id="KW-0472">Membrane</keyword>
<evidence type="ECO:0000256" key="2">
    <source>
        <dbReference type="ARBA" id="ARBA00004225"/>
    </source>
</evidence>
<feature type="transmembrane region" description="Helical" evidence="17">
    <location>
        <begin position="138"/>
        <end position="161"/>
    </location>
</feature>
<evidence type="ECO:0000256" key="13">
    <source>
        <dbReference type="ARBA" id="ARBA00023075"/>
    </source>
</evidence>
<dbReference type="PANTHER" id="PTHR43507">
    <property type="entry name" value="NADH-UBIQUINONE OXIDOREDUCTASE CHAIN 4"/>
    <property type="match status" value="1"/>
</dbReference>
<feature type="transmembrane region" description="Helical" evidence="17">
    <location>
        <begin position="417"/>
        <end position="436"/>
    </location>
</feature>
<feature type="transmembrane region" description="Helical" evidence="17">
    <location>
        <begin position="245"/>
        <end position="264"/>
    </location>
</feature>
<keyword evidence="8 17" id="KW-0812">Transmembrane</keyword>
<comment type="subcellular location">
    <subcellularLocation>
        <location evidence="2 17">Mitochondrion membrane</location>
        <topology evidence="2 17">Multi-pass membrane protein</topology>
    </subcellularLocation>
</comment>
<comment type="similarity">
    <text evidence="3 17">Belongs to the complex I subunit 4 family.</text>
</comment>
<evidence type="ECO:0000256" key="10">
    <source>
        <dbReference type="ARBA" id="ARBA00022982"/>
    </source>
</evidence>
<feature type="domain" description="NADH:quinone oxidoreductase/Mrp antiporter transmembrane" evidence="18">
    <location>
        <begin position="105"/>
        <end position="390"/>
    </location>
</feature>
<evidence type="ECO:0000259" key="18">
    <source>
        <dbReference type="Pfam" id="PF00361"/>
    </source>
</evidence>
<evidence type="ECO:0000256" key="5">
    <source>
        <dbReference type="ARBA" id="ARBA00021006"/>
    </source>
</evidence>
<evidence type="ECO:0000256" key="16">
    <source>
        <dbReference type="ARBA" id="ARBA00049551"/>
    </source>
</evidence>
<feature type="transmembrane region" description="Helical" evidence="17">
    <location>
        <begin position="6"/>
        <end position="23"/>
    </location>
</feature>
<feature type="transmembrane region" description="Helical" evidence="17">
    <location>
        <begin position="30"/>
        <end position="49"/>
    </location>
</feature>
<organism evidence="20">
    <name type="scientific">Cephalopina titillator</name>
    <dbReference type="NCBI Taxonomy" id="2707115"/>
    <lineage>
        <taxon>Eukaryota</taxon>
        <taxon>Metazoa</taxon>
        <taxon>Ecdysozoa</taxon>
        <taxon>Arthropoda</taxon>
        <taxon>Hexapoda</taxon>
        <taxon>Insecta</taxon>
        <taxon>Pterygota</taxon>
        <taxon>Neoptera</taxon>
        <taxon>Endopterygota</taxon>
        <taxon>Diptera</taxon>
        <taxon>Brachycera</taxon>
        <taxon>Muscomorpha</taxon>
        <taxon>Oestroidea</taxon>
        <taxon>Oestridae</taxon>
        <taxon>Hypodermatinae</taxon>
        <taxon>Cephalopina</taxon>
    </lineage>
</organism>
<keyword evidence="11 17" id="KW-1133">Transmembrane helix</keyword>
<evidence type="ECO:0000256" key="8">
    <source>
        <dbReference type="ARBA" id="ARBA00022692"/>
    </source>
</evidence>
<evidence type="ECO:0000256" key="3">
    <source>
        <dbReference type="ARBA" id="ARBA00009025"/>
    </source>
</evidence>
<dbReference type="EC" id="7.1.1.2" evidence="4 17"/>
<keyword evidence="14 17" id="KW-0496">Mitochondrion</keyword>
<keyword evidence="12 17" id="KW-0520">NAD</keyword>
<feature type="transmembrane region" description="Helical" evidence="17">
    <location>
        <begin position="368"/>
        <end position="396"/>
    </location>
</feature>
<keyword evidence="13 17" id="KW-0830">Ubiquinone</keyword>
<protein>
    <recommendedName>
        <fullName evidence="5 17">NADH-ubiquinone oxidoreductase chain 4</fullName>
        <ecNumber evidence="4 17">7.1.1.2</ecNumber>
    </recommendedName>
</protein>
<dbReference type="CTD" id="4538"/>
<dbReference type="InterPro" id="IPR001750">
    <property type="entry name" value="ND/Mrp_TM"/>
</dbReference>
<feature type="transmembrane region" description="Helical" evidence="17">
    <location>
        <begin position="86"/>
        <end position="103"/>
    </location>
</feature>
<dbReference type="GO" id="GO:0003954">
    <property type="term" value="F:NADH dehydrogenase activity"/>
    <property type="evidence" value="ECO:0007669"/>
    <property type="project" value="TreeGrafter"/>
</dbReference>
<dbReference type="Pfam" id="PF00361">
    <property type="entry name" value="Proton_antipo_M"/>
    <property type="match status" value="1"/>
</dbReference>
<evidence type="ECO:0000256" key="15">
    <source>
        <dbReference type="ARBA" id="ARBA00023136"/>
    </source>
</evidence>
<evidence type="ECO:0000256" key="1">
    <source>
        <dbReference type="ARBA" id="ARBA00003257"/>
    </source>
</evidence>
<dbReference type="PANTHER" id="PTHR43507:SF20">
    <property type="entry name" value="NADH-UBIQUINONE OXIDOREDUCTASE CHAIN 4"/>
    <property type="match status" value="1"/>
</dbReference>
<comment type="function">
    <text evidence="1">Core subunit of the mitochondrial membrane respiratory chain NADH dehydrogenase (Complex I) that is believed to belong to the minimal assembly required for catalysis. Complex I functions in the transfer of electrons from NADH to the respiratory chain. The immediate electron acceptor for the enzyme is believed to be ubiquinone.</text>
</comment>
<dbReference type="RefSeq" id="YP_009738148.1">
    <property type="nucleotide sequence ID" value="NC_046479.1"/>
</dbReference>
<feature type="transmembrane region" description="Helical" evidence="17">
    <location>
        <begin position="271"/>
        <end position="293"/>
    </location>
</feature>
<feature type="transmembrane region" description="Helical" evidence="17">
    <location>
        <begin position="181"/>
        <end position="203"/>
    </location>
</feature>
<feature type="transmembrane region" description="Helical" evidence="17">
    <location>
        <begin position="215"/>
        <end position="239"/>
    </location>
</feature>
<dbReference type="PRINTS" id="PR01437">
    <property type="entry name" value="NUOXDRDTASE4"/>
</dbReference>
<evidence type="ECO:0000256" key="11">
    <source>
        <dbReference type="ARBA" id="ARBA00022989"/>
    </source>
</evidence>
<evidence type="ECO:0000256" key="9">
    <source>
        <dbReference type="ARBA" id="ARBA00022967"/>
    </source>
</evidence>
<dbReference type="GO" id="GO:0008137">
    <property type="term" value="F:NADH dehydrogenase (ubiquinone) activity"/>
    <property type="evidence" value="ECO:0007669"/>
    <property type="project" value="UniProtKB-UniRule"/>
</dbReference>
<keyword evidence="6 17" id="KW-0813">Transport</keyword>
<dbReference type="GO" id="GO:0015990">
    <property type="term" value="P:electron transport coupled proton transport"/>
    <property type="evidence" value="ECO:0007669"/>
    <property type="project" value="TreeGrafter"/>
</dbReference>
<keyword evidence="7 17" id="KW-0679">Respiratory chain</keyword>
<feature type="domain" description="NADH:ubiquinone oxidoreductase chain 4 N-terminal" evidence="19">
    <location>
        <begin position="1"/>
        <end position="102"/>
    </location>
</feature>
<evidence type="ECO:0000256" key="12">
    <source>
        <dbReference type="ARBA" id="ARBA00023027"/>
    </source>
</evidence>
<comment type="function">
    <text evidence="17">Core subunit of the mitochondrial membrane respiratory chain NADH dehydrogenase (Complex I) which catalyzes electron transfer from NADH through the respiratory chain, using ubiquinone as an electron acceptor. Essential for the catalytic activity and assembly of complex I.</text>
</comment>
<name>A0A6C0U8H5_9MUSC</name>
<dbReference type="Pfam" id="PF01059">
    <property type="entry name" value="Oxidored_q5_N"/>
    <property type="match status" value="1"/>
</dbReference>
<accession>A0A6C0U8H5</accession>
<sequence>MLSILFFLIFILPVCFFNFYWMVQSFLFLLFMYFIVGGFPLNFFSIISYSFGYDVISYGLILLSVWVVSLMFMASQSVYSMGNYESLFSVNLIFLLVVLFLTFSSLNLFLFYFFFESSLIPTLFLILGWGYQPERLQAGIYLLFYTLLASLPMLASIFYLYGVVGTLNFYLMGNYLFNMELLYFSMILAFLVKMPMFLVHLWLPSAHVEAPISGSMILAGVMLKLGGYGLLRVFSFLYVMGLKLSFIWIGISLVGGVLVSFFCLRQTDLSALIAYSSVAHMGVVLSGLMTFTYTGFCGSYGLMIAHGLCSSGLFCLANICYERLGSRSLLINSGLLNFMPSLTLWWFLLSSSNMGVPPTLNLLSEIFLLNSVVSWSWASMLMLSFLSFFSAAYTLYMYSYSQHGSVVSGSYCFSGGFIREFLLLFLHWLPLNLLILNSDVCFLWL</sequence>
<dbReference type="AlphaFoldDB" id="A0A6C0U8H5"/>
<geneLocation type="mitochondrion" evidence="20"/>
<comment type="catalytic activity">
    <reaction evidence="16 17">
        <text>a ubiquinone + NADH + 5 H(+)(in) = a ubiquinol + NAD(+) + 4 H(+)(out)</text>
        <dbReference type="Rhea" id="RHEA:29091"/>
        <dbReference type="Rhea" id="RHEA-COMP:9565"/>
        <dbReference type="Rhea" id="RHEA-COMP:9566"/>
        <dbReference type="ChEBI" id="CHEBI:15378"/>
        <dbReference type="ChEBI" id="CHEBI:16389"/>
        <dbReference type="ChEBI" id="CHEBI:17976"/>
        <dbReference type="ChEBI" id="CHEBI:57540"/>
        <dbReference type="ChEBI" id="CHEBI:57945"/>
        <dbReference type="EC" id="7.1.1.2"/>
    </reaction>
</comment>
<evidence type="ECO:0000256" key="14">
    <source>
        <dbReference type="ARBA" id="ARBA00023128"/>
    </source>
</evidence>
<keyword evidence="10 17" id="KW-0249">Electron transport</keyword>
<evidence type="ECO:0000256" key="6">
    <source>
        <dbReference type="ARBA" id="ARBA00022448"/>
    </source>
</evidence>
<proteinExistence type="inferred from homology"/>
<evidence type="ECO:0000256" key="7">
    <source>
        <dbReference type="ARBA" id="ARBA00022660"/>
    </source>
</evidence>
<feature type="transmembrane region" description="Helical" evidence="17">
    <location>
        <begin position="329"/>
        <end position="348"/>
    </location>
</feature>
<dbReference type="GO" id="GO:0048039">
    <property type="term" value="F:ubiquinone binding"/>
    <property type="evidence" value="ECO:0007669"/>
    <property type="project" value="TreeGrafter"/>
</dbReference>
<reference evidence="20" key="1">
    <citation type="submission" date="2019-12" db="EMBL/GenBank/DDBJ databases">
        <authorList>
            <person name="Li X."/>
            <person name="Yan L."/>
            <person name="Pape T."/>
            <person name="Zhang D."/>
        </authorList>
    </citation>
    <scope>NUCLEOTIDE SEQUENCE</scope>
    <source>
        <tissue evidence="20">Muscle</tissue>
    </source>
</reference>
<evidence type="ECO:0000313" key="20">
    <source>
        <dbReference type="EMBL" id="QIB71454.1"/>
    </source>
</evidence>
<evidence type="ECO:0000256" key="4">
    <source>
        <dbReference type="ARBA" id="ARBA00012944"/>
    </source>
</evidence>
<dbReference type="GO" id="GO:0031966">
    <property type="term" value="C:mitochondrial membrane"/>
    <property type="evidence" value="ECO:0007669"/>
    <property type="project" value="UniProtKB-SubCell"/>
</dbReference>
<evidence type="ECO:0000259" key="19">
    <source>
        <dbReference type="Pfam" id="PF01059"/>
    </source>
</evidence>
<evidence type="ECO:0000256" key="17">
    <source>
        <dbReference type="RuleBase" id="RU003297"/>
    </source>
</evidence>
<dbReference type="EMBL" id="MN833258">
    <property type="protein sequence ID" value="QIB71454.1"/>
    <property type="molecule type" value="Genomic_DNA"/>
</dbReference>
<feature type="transmembrane region" description="Helical" evidence="17">
    <location>
        <begin position="109"/>
        <end position="131"/>
    </location>
</feature>
<dbReference type="GeneID" id="44802131"/>
<feature type="transmembrane region" description="Helical" evidence="17">
    <location>
        <begin position="299"/>
        <end position="317"/>
    </location>
</feature>
<dbReference type="InterPro" id="IPR000260">
    <property type="entry name" value="NADH4_N"/>
</dbReference>
<dbReference type="InterPro" id="IPR003918">
    <property type="entry name" value="NADH_UbQ_OxRdtase"/>
</dbReference>